<name>A0A0N7F3S2_9PSEU</name>
<dbReference type="Proteomes" id="UP000063699">
    <property type="component" value="Chromosome"/>
</dbReference>
<evidence type="ECO:0000256" key="3">
    <source>
        <dbReference type="SAM" id="Phobius"/>
    </source>
</evidence>
<dbReference type="SMART" id="SM00304">
    <property type="entry name" value="HAMP"/>
    <property type="match status" value="2"/>
</dbReference>
<dbReference type="AlphaFoldDB" id="A0A0N7F3S2"/>
<dbReference type="Pfam" id="PF00672">
    <property type="entry name" value="HAMP"/>
    <property type="match status" value="1"/>
</dbReference>
<dbReference type="InterPro" id="IPR003660">
    <property type="entry name" value="HAMP_dom"/>
</dbReference>
<accession>A0A0N7F3S2</accession>
<evidence type="ECO:0000256" key="1">
    <source>
        <dbReference type="ARBA" id="ARBA00022692"/>
    </source>
</evidence>
<dbReference type="GO" id="GO:0007165">
    <property type="term" value="P:signal transduction"/>
    <property type="evidence" value="ECO:0007669"/>
    <property type="project" value="InterPro"/>
</dbReference>
<dbReference type="EMBL" id="CP012752">
    <property type="protein sequence ID" value="ALG09423.1"/>
    <property type="molecule type" value="Genomic_DNA"/>
</dbReference>
<dbReference type="CDD" id="cd06225">
    <property type="entry name" value="HAMP"/>
    <property type="match status" value="1"/>
</dbReference>
<gene>
    <name evidence="5" type="ORF">AOZ06_23180</name>
</gene>
<evidence type="ECO:0000256" key="2">
    <source>
        <dbReference type="ARBA" id="ARBA00022989"/>
    </source>
</evidence>
<organism evidence="5 6">
    <name type="scientific">Kibdelosporangium phytohabitans</name>
    <dbReference type="NCBI Taxonomy" id="860235"/>
    <lineage>
        <taxon>Bacteria</taxon>
        <taxon>Bacillati</taxon>
        <taxon>Actinomycetota</taxon>
        <taxon>Actinomycetes</taxon>
        <taxon>Pseudonocardiales</taxon>
        <taxon>Pseudonocardiaceae</taxon>
        <taxon>Kibdelosporangium</taxon>
    </lineage>
</organism>
<feature type="transmembrane region" description="Helical" evidence="3">
    <location>
        <begin position="291"/>
        <end position="309"/>
    </location>
</feature>
<evidence type="ECO:0000313" key="5">
    <source>
        <dbReference type="EMBL" id="ALG09423.1"/>
    </source>
</evidence>
<dbReference type="RefSeq" id="WP_054291327.1">
    <property type="nucleotide sequence ID" value="NZ_CP012752.1"/>
</dbReference>
<keyword evidence="1 3" id="KW-0812">Transmembrane</keyword>
<protein>
    <recommendedName>
        <fullName evidence="4">HAMP domain-containing protein</fullName>
    </recommendedName>
</protein>
<evidence type="ECO:0000259" key="4">
    <source>
        <dbReference type="PROSITE" id="PS50885"/>
    </source>
</evidence>
<evidence type="ECO:0000313" key="6">
    <source>
        <dbReference type="Proteomes" id="UP000063699"/>
    </source>
</evidence>
<keyword evidence="2 3" id="KW-1133">Transmembrane helix</keyword>
<feature type="transmembrane region" description="Helical" evidence="3">
    <location>
        <begin position="21"/>
        <end position="48"/>
    </location>
</feature>
<feature type="transmembrane region" description="Helical" evidence="3">
    <location>
        <begin position="373"/>
        <end position="399"/>
    </location>
</feature>
<dbReference type="PROSITE" id="PS50885">
    <property type="entry name" value="HAMP"/>
    <property type="match status" value="1"/>
</dbReference>
<dbReference type="GO" id="GO:0016020">
    <property type="term" value="C:membrane"/>
    <property type="evidence" value="ECO:0007669"/>
    <property type="project" value="InterPro"/>
</dbReference>
<feature type="transmembrane region" description="Helical" evidence="3">
    <location>
        <begin position="620"/>
        <end position="639"/>
    </location>
</feature>
<dbReference type="KEGG" id="kphy:AOZ06_23180"/>
<sequence>MRIFRKGQGRAGLEGQLAESGFPAGVGVPSTVLVALLVLLAGFCVLHLREPAVTAPEAVVECHRRLVEDLAGSLAATANQNGTDLRTAVTVSDPARTPDELLTTVNQSQPKWRGMALLDKAAGKPIAARGEPITLPENTTGQTIAPVQRPDGALRMLVTAPLPDGRVLVAVTGAGIPSTPLDADLRQSLVLTSRAGRIVDFRGTLPGSDDEPAQSLLANASAAADTGQTGSFVGEPVPDPGAKDTTRPYALVVAYAPVAGDGVPDLGLSLLSVVRTPVVGAGPSQQGIRPALALVIVALAGFGLIRLSLVGPVRRLRADILKVASGKLGHRVRLSHSAETRRIAAAVEYCRAKLRGKDTPQVRWRPGVSARTAVVLAAVSVFAWSGWVFVTLGLGTVLVPDSVVSSHRSQVGNAVETIHRTVDDGLADLKSVVGINGEKDPESLAPVVRELAAQDRFRSVYVVDKTGGVTPTSAGRPPLRAVNALPPEPGVRLQDTAGRIPVLFAHTQLPGGEHTVVAEFDVDHLVTLLRRAPGRVRLVNAELRTLAATDGFVAFEKLTGENARRGAADAFAGQPAARVDGDGVDRAVVVARPVDELPWVVVSEKPVRELSLPGNDVRRGALLVALIGGLFGILLFGWHHLVLIRPLRRVAAAGKFAEGENTDVIFPQRQDEIGTIACCLEICRQALTDGASRLGSVRRPRGAATEETTRMPRIVDDRRTKAEV</sequence>
<keyword evidence="3" id="KW-0472">Membrane</keyword>
<proteinExistence type="predicted"/>
<dbReference type="Gene3D" id="6.10.340.10">
    <property type="match status" value="1"/>
</dbReference>
<dbReference type="STRING" id="860235.AOZ06_23180"/>
<reference evidence="5 6" key="1">
    <citation type="submission" date="2015-07" db="EMBL/GenBank/DDBJ databases">
        <title>Genome sequencing of Kibdelosporangium phytohabitans.</title>
        <authorList>
            <person name="Qin S."/>
            <person name="Xing K."/>
        </authorList>
    </citation>
    <scope>NUCLEOTIDE SEQUENCE [LARGE SCALE GENOMIC DNA]</scope>
    <source>
        <strain evidence="5 6">KLBMP1111</strain>
    </source>
</reference>
<feature type="domain" description="HAMP" evidence="4">
    <location>
        <begin position="307"/>
        <end position="359"/>
    </location>
</feature>
<keyword evidence="6" id="KW-1185">Reference proteome</keyword>